<dbReference type="InterPro" id="IPR002893">
    <property type="entry name" value="Znf_MYND"/>
</dbReference>
<dbReference type="PANTHER" id="PTHR10379:SF5">
    <property type="entry name" value="PROTEIN CBFA2T1"/>
    <property type="match status" value="1"/>
</dbReference>
<dbReference type="GO" id="GO:0003714">
    <property type="term" value="F:transcription corepressor activity"/>
    <property type="evidence" value="ECO:0007669"/>
    <property type="project" value="InterPro"/>
</dbReference>
<keyword evidence="9" id="KW-1185">Reference proteome</keyword>
<dbReference type="Gene3D" id="6.10.250.230">
    <property type="match status" value="1"/>
</dbReference>
<evidence type="ECO:0000313" key="8">
    <source>
        <dbReference type="Ensembl" id="ENSSANP00000033549.1"/>
    </source>
</evidence>
<dbReference type="GO" id="GO:0005634">
    <property type="term" value="C:nucleus"/>
    <property type="evidence" value="ECO:0007669"/>
    <property type="project" value="TreeGrafter"/>
</dbReference>
<evidence type="ECO:0000256" key="6">
    <source>
        <dbReference type="SAM" id="MobiDB-lite"/>
    </source>
</evidence>
<proteinExistence type="predicted"/>
<feature type="compositionally biased region" description="Low complexity" evidence="6">
    <location>
        <begin position="95"/>
        <end position="106"/>
    </location>
</feature>
<evidence type="ECO:0000256" key="5">
    <source>
        <dbReference type="SAM" id="Coils"/>
    </source>
</evidence>
<evidence type="ECO:0000256" key="2">
    <source>
        <dbReference type="ARBA" id="ARBA00022771"/>
    </source>
</evidence>
<dbReference type="SUPFAM" id="SSF144232">
    <property type="entry name" value="HIT/MYND zinc finger-like"/>
    <property type="match status" value="1"/>
</dbReference>
<dbReference type="PANTHER" id="PTHR10379">
    <property type="entry name" value="MTG8 ETO EIGHT TWENTY ONE PROTEIN"/>
    <property type="match status" value="1"/>
</dbReference>
<keyword evidence="5" id="KW-0175">Coiled coil</keyword>
<dbReference type="PRINTS" id="PR01876">
    <property type="entry name" value="MTG8PROTEIN"/>
</dbReference>
<dbReference type="InterPro" id="IPR013290">
    <property type="entry name" value="CBFA2T1"/>
</dbReference>
<evidence type="ECO:0000256" key="1">
    <source>
        <dbReference type="ARBA" id="ARBA00022723"/>
    </source>
</evidence>
<organism evidence="8 9">
    <name type="scientific">Sinocyclocheilus anshuiensis</name>
    <dbReference type="NCBI Taxonomy" id="1608454"/>
    <lineage>
        <taxon>Eukaryota</taxon>
        <taxon>Metazoa</taxon>
        <taxon>Chordata</taxon>
        <taxon>Craniata</taxon>
        <taxon>Vertebrata</taxon>
        <taxon>Euteleostomi</taxon>
        <taxon>Actinopterygii</taxon>
        <taxon>Neopterygii</taxon>
        <taxon>Teleostei</taxon>
        <taxon>Ostariophysi</taxon>
        <taxon>Cypriniformes</taxon>
        <taxon>Cyprinidae</taxon>
        <taxon>Cyprininae</taxon>
        <taxon>Sinocyclocheilus</taxon>
    </lineage>
</organism>
<reference evidence="8" key="2">
    <citation type="submission" date="2025-09" db="UniProtKB">
        <authorList>
            <consortium name="Ensembl"/>
        </authorList>
    </citation>
    <scope>IDENTIFICATION</scope>
</reference>
<keyword evidence="1" id="KW-0479">Metal-binding</keyword>
<dbReference type="AlphaFoldDB" id="A0A671MNW9"/>
<feature type="compositionally biased region" description="Low complexity" evidence="6">
    <location>
        <begin position="245"/>
        <end position="263"/>
    </location>
</feature>
<feature type="domain" description="MYND-type" evidence="7">
    <location>
        <begin position="197"/>
        <end position="233"/>
    </location>
</feature>
<evidence type="ECO:0000313" key="9">
    <source>
        <dbReference type="Proteomes" id="UP000472260"/>
    </source>
</evidence>
<dbReference type="FunFam" id="6.10.140.2220:FF:000001">
    <property type="entry name" value="CBFA2/RUNX1 translocation partner 3"/>
    <property type="match status" value="1"/>
</dbReference>
<feature type="compositionally biased region" description="Polar residues" evidence="6">
    <location>
        <begin position="264"/>
        <end position="287"/>
    </location>
</feature>
<feature type="region of interest" description="Disordered" evidence="6">
    <location>
        <begin position="91"/>
        <end position="112"/>
    </location>
</feature>
<feature type="region of interest" description="Disordered" evidence="6">
    <location>
        <begin position="239"/>
        <end position="287"/>
    </location>
</feature>
<dbReference type="PROSITE" id="PS50865">
    <property type="entry name" value="ZF_MYND_2"/>
    <property type="match status" value="1"/>
</dbReference>
<dbReference type="Gene3D" id="6.10.140.2220">
    <property type="match status" value="1"/>
</dbReference>
<gene>
    <name evidence="8" type="primary">LOC107653844</name>
</gene>
<name>A0A671MNW9_9TELE</name>
<evidence type="ECO:0000259" key="7">
    <source>
        <dbReference type="PROSITE" id="PS50865"/>
    </source>
</evidence>
<evidence type="ECO:0000256" key="4">
    <source>
        <dbReference type="PROSITE-ProRule" id="PRU00134"/>
    </source>
</evidence>
<keyword evidence="2 4" id="KW-0863">Zinc-finger</keyword>
<dbReference type="Ensembl" id="ENSSANT00000035718.1">
    <property type="protein sequence ID" value="ENSSANP00000033549.1"/>
    <property type="gene ID" value="ENSSANG00000016840.1"/>
</dbReference>
<dbReference type="PRINTS" id="PR01875">
    <property type="entry name" value="ETOFAMILY"/>
</dbReference>
<feature type="coiled-coil region" evidence="5">
    <location>
        <begin position="136"/>
        <end position="178"/>
    </location>
</feature>
<dbReference type="GO" id="GO:0008270">
    <property type="term" value="F:zinc ion binding"/>
    <property type="evidence" value="ECO:0007669"/>
    <property type="project" value="UniProtKB-KW"/>
</dbReference>
<accession>A0A671MNW9</accession>
<protein>
    <submittedName>
        <fullName evidence="8">Protein CBFA2T1-like</fullName>
    </submittedName>
</protein>
<dbReference type="Pfam" id="PF01753">
    <property type="entry name" value="zf-MYND"/>
    <property type="match status" value="1"/>
</dbReference>
<dbReference type="PROSITE" id="PS01360">
    <property type="entry name" value="ZF_MYND_1"/>
    <property type="match status" value="1"/>
</dbReference>
<keyword evidence="3" id="KW-0862">Zinc</keyword>
<reference evidence="8" key="1">
    <citation type="submission" date="2025-08" db="UniProtKB">
        <authorList>
            <consortium name="Ensembl"/>
        </authorList>
    </citation>
    <scope>IDENTIFICATION</scope>
</reference>
<dbReference type="Pfam" id="PF08788">
    <property type="entry name" value="NHR2"/>
    <property type="match status" value="1"/>
</dbReference>
<dbReference type="InterPro" id="IPR013289">
    <property type="entry name" value="CBFA2T1/2/3"/>
</dbReference>
<sequence>CDVERARESVPAGCTGERRMHGSTRQEEVIDHRLTDREWAEEWKHLDHLLNCIMDMVEKTRRSLTVLRRCQEADREELNYWIRRYSDAEDIKKTSSSSSSQSRQQSPANIHREVLHRPVSGYVPEEIWKKAEEAVNEVKRQAMSELQKAVSEAERKAHEMISTERAKMERTVAEAKRQAAEDALTVINQQEDSSESCWNCGRKASETCSGCNTARYCGSFCQHKDWEKHHHVCGQTLQAQQQGETPATVSSSATPSSGAGSPTNTPSAATPRSATPGTPSAIETTPR</sequence>
<evidence type="ECO:0000256" key="3">
    <source>
        <dbReference type="ARBA" id="ARBA00022833"/>
    </source>
</evidence>
<dbReference type="Proteomes" id="UP000472260">
    <property type="component" value="Unassembled WGS sequence"/>
</dbReference>
<feature type="region of interest" description="Disordered" evidence="6">
    <location>
        <begin position="1"/>
        <end position="21"/>
    </location>
</feature>
<dbReference type="InterPro" id="IPR014896">
    <property type="entry name" value="NHR2"/>
</dbReference>